<dbReference type="EMBL" id="CP118942">
    <property type="protein sequence ID" value="WEE28654.1"/>
    <property type="molecule type" value="Genomic_DNA"/>
</dbReference>
<reference evidence="5" key="3">
    <citation type="submission" date="2018-02" db="EMBL/GenBank/DDBJ databases">
        <title>Phenotypic characterization and whole genome analysis of multidrug-resistant, extended-spectrum beta-lactamase-producing bacteria isolated from dogs in Germany.</title>
        <authorList>
            <person name="Williamson C."/>
        </authorList>
    </citation>
    <scope>NUCLEOTIDE SEQUENCE [LARGE SCALE GENOMIC DNA]</scope>
    <source>
        <strain evidence="5">AFG_SD03_1510_Ahy_093</strain>
    </source>
</reference>
<dbReference type="Pfam" id="PF11197">
    <property type="entry name" value="DUF2835"/>
    <property type="match status" value="1"/>
</dbReference>
<name>A0A081UQZ0_AERHY</name>
<dbReference type="GeneID" id="4490726"/>
<dbReference type="KEGG" id="ahi:VU14_11485"/>
<evidence type="ECO:0000313" key="5">
    <source>
        <dbReference type="Proteomes" id="UP000253075"/>
    </source>
</evidence>
<dbReference type="InterPro" id="IPR021363">
    <property type="entry name" value="DUF2835"/>
</dbReference>
<dbReference type="OMA" id="LMYQGHA"/>
<dbReference type="Proteomes" id="UP001214666">
    <property type="component" value="Chromosome"/>
</dbReference>
<dbReference type="AlphaFoldDB" id="A0A081UQZ0"/>
<dbReference type="Proteomes" id="UP000859505">
    <property type="component" value="Unassembled WGS sequence"/>
</dbReference>
<dbReference type="EMBL" id="PUTQ01000015">
    <property type="protein sequence ID" value="RCF49142.1"/>
    <property type="molecule type" value="Genomic_DNA"/>
</dbReference>
<dbReference type="EMBL" id="DACTUL010000001">
    <property type="protein sequence ID" value="HAT6342450.1"/>
    <property type="molecule type" value="Genomic_DNA"/>
</dbReference>
<sequence>MKQFTFRLSLSHDEVMLMYQGHAKRLVVRSEQGLTLELGIEKIRPFVAISGVHGYFRLKTQDDYRFISLERIN</sequence>
<protein>
    <submittedName>
        <fullName evidence="2">DUF2835 domain-containing protein</fullName>
    </submittedName>
</protein>
<evidence type="ECO:0000313" key="1">
    <source>
        <dbReference type="EMBL" id="HAT6342450.1"/>
    </source>
</evidence>
<accession>A0A081UQZ0</accession>
<dbReference type="RefSeq" id="WP_005300804.1">
    <property type="nucleotide sequence ID" value="NZ_AP019193.1"/>
</dbReference>
<dbReference type="KEGG" id="aaj:BOQ57_10820"/>
<dbReference type="eggNOG" id="ENOG5033BZN">
    <property type="taxonomic scope" value="Bacteria"/>
</dbReference>
<dbReference type="EMBL" id="JACLAN010000013">
    <property type="protein sequence ID" value="MBC8674261.1"/>
    <property type="molecule type" value="Genomic_DNA"/>
</dbReference>
<reference evidence="4" key="7">
    <citation type="submission" date="2023-02" db="EMBL/GenBank/DDBJ databases">
        <title>The sequence of Aeromonas hydrophila K533.</title>
        <authorList>
            <person name="Luo X."/>
        </authorList>
    </citation>
    <scope>NUCLEOTIDE SEQUENCE</scope>
    <source>
        <strain evidence="4">K533</strain>
    </source>
</reference>
<organism evidence="2">
    <name type="scientific">Aeromonas hydrophila</name>
    <dbReference type="NCBI Taxonomy" id="644"/>
    <lineage>
        <taxon>Bacteria</taxon>
        <taxon>Pseudomonadati</taxon>
        <taxon>Pseudomonadota</taxon>
        <taxon>Gammaproteobacteria</taxon>
        <taxon>Aeromonadales</taxon>
        <taxon>Aeromonadaceae</taxon>
        <taxon>Aeromonas</taxon>
    </lineage>
</organism>
<reference evidence="1" key="1">
    <citation type="journal article" date="2018" name="Genome Biol.">
        <title>SKESA: strategic k-mer extension for scrupulous assemblies.</title>
        <authorList>
            <person name="Souvorov A."/>
            <person name="Agarwala R."/>
            <person name="Lipman D.J."/>
        </authorList>
    </citation>
    <scope>NUCLEOTIDE SEQUENCE</scope>
    <source>
        <strain evidence="1">OLC2673_Aeromonas</strain>
    </source>
</reference>
<evidence type="ECO:0000313" key="4">
    <source>
        <dbReference type="EMBL" id="WEE28654.1"/>
    </source>
</evidence>
<gene>
    <name evidence="3" type="ORF">C6C11_11940</name>
    <name evidence="2" type="ORF">H2136_19860</name>
    <name evidence="1" type="ORF">JAJ28_000101</name>
    <name evidence="4" type="ORF">PY771_10165</name>
</gene>
<reference evidence="3 5" key="2">
    <citation type="journal article" date="2018" name="PLoS ONE">
        <title>Phenotypic characterization and whole genome analysis of extended-spectrum beta-lactamase-producing bacteria isolated from dogs in Germany.</title>
        <authorList>
            <person name="Boehmer T."/>
            <person name="Vogler A.J."/>
            <person name="Thomas A."/>
            <person name="Sauer S."/>
            <person name="Hergenroether M."/>
            <person name="Straubinger R.K."/>
            <person name="Birdsell D."/>
            <person name="Keim P."/>
            <person name="Sahl J.W."/>
            <person name="Williamson C.H."/>
            <person name="Riehm J.M."/>
        </authorList>
    </citation>
    <scope>NUCLEOTIDE SEQUENCE [LARGE SCALE GENOMIC DNA]</scope>
    <source>
        <strain evidence="3 5">AFG_SD03_1510_Ahy_093</strain>
    </source>
</reference>
<evidence type="ECO:0000313" key="2">
    <source>
        <dbReference type="EMBL" id="MBC8674261.1"/>
    </source>
</evidence>
<dbReference type="Proteomes" id="UP000253075">
    <property type="component" value="Unassembled WGS sequence"/>
</dbReference>
<dbReference type="KEGG" id="ahh:RY45_11420"/>
<evidence type="ECO:0000313" key="3">
    <source>
        <dbReference type="EMBL" id="RCF49142.1"/>
    </source>
</evidence>
<reference evidence="3" key="4">
    <citation type="submission" date="2018-02" db="EMBL/GenBank/DDBJ databases">
        <authorList>
            <person name="Williamson C."/>
        </authorList>
    </citation>
    <scope>NUCLEOTIDE SEQUENCE</scope>
    <source>
        <strain evidence="3">AFG_SD03_1510_Ahy_093</strain>
    </source>
</reference>
<proteinExistence type="predicted"/>
<reference evidence="1" key="5">
    <citation type="submission" date="2020-01" db="EMBL/GenBank/DDBJ databases">
        <authorList>
            <consortium name="NCBI Pathogen Detection Project"/>
        </authorList>
    </citation>
    <scope>NUCLEOTIDE SEQUENCE</scope>
    <source>
        <strain evidence="1">OLC2673_Aeromonas</strain>
    </source>
</reference>
<reference evidence="2" key="6">
    <citation type="submission" date="2020-07" db="EMBL/GenBank/DDBJ databases">
        <title>Carbapenem Resistant Aeromonas hydrophila Carrying blacphA7 Isolated from Two Solid Organ Transplant Patients.</title>
        <authorList>
            <person name="Hilt E."/>
            <person name="Fitzwater S.P."/>
            <person name="Ward K."/>
            <person name="De St Maurice A."/>
            <person name="Chandrasekaran S."/>
            <person name="Garner O.B."/>
            <person name="Yang S."/>
        </authorList>
    </citation>
    <scope>NUCLEOTIDE SEQUENCE</scope>
    <source>
        <strain evidence="2">B-1</strain>
    </source>
</reference>